<dbReference type="SUPFAM" id="SSF54862">
    <property type="entry name" value="4Fe-4S ferredoxins"/>
    <property type="match status" value="1"/>
</dbReference>
<accession>A0A2V3YFM9</accession>
<gene>
    <name evidence="7" type="ORF">DFR60_101405</name>
</gene>
<dbReference type="Gene3D" id="3.40.109.10">
    <property type="entry name" value="NADH Oxidase"/>
    <property type="match status" value="1"/>
</dbReference>
<comment type="similarity">
    <text evidence="1">Belongs to the nitroreductase family.</text>
</comment>
<evidence type="ECO:0000313" key="7">
    <source>
        <dbReference type="EMBL" id="PXX57097.1"/>
    </source>
</evidence>
<reference evidence="7 8" key="1">
    <citation type="submission" date="2018-05" db="EMBL/GenBank/DDBJ databases">
        <title>Genomic Encyclopedia of Type Strains, Phase IV (KMG-IV): sequencing the most valuable type-strain genomes for metagenomic binning, comparative biology and taxonomic classification.</title>
        <authorList>
            <person name="Goeker M."/>
        </authorList>
    </citation>
    <scope>NUCLEOTIDE SEQUENCE [LARGE SCALE GENOMIC DNA]</scope>
    <source>
        <strain evidence="7 8">DSM 24995</strain>
    </source>
</reference>
<dbReference type="InterPro" id="IPR000415">
    <property type="entry name" value="Nitroreductase-like"/>
</dbReference>
<dbReference type="GO" id="GO:0016491">
    <property type="term" value="F:oxidoreductase activity"/>
    <property type="evidence" value="ECO:0007669"/>
    <property type="project" value="UniProtKB-KW"/>
</dbReference>
<protein>
    <submittedName>
        <fullName evidence="7">Nitroreductase</fullName>
    </submittedName>
</protein>
<organism evidence="7 8">
    <name type="scientific">Hungatella effluvii</name>
    <dbReference type="NCBI Taxonomy" id="1096246"/>
    <lineage>
        <taxon>Bacteria</taxon>
        <taxon>Bacillati</taxon>
        <taxon>Bacillota</taxon>
        <taxon>Clostridia</taxon>
        <taxon>Lachnospirales</taxon>
        <taxon>Lachnospiraceae</taxon>
        <taxon>Hungatella</taxon>
    </lineage>
</organism>
<dbReference type="RefSeq" id="WP_110321383.1">
    <property type="nucleotide sequence ID" value="NZ_QJKD01000001.1"/>
</dbReference>
<dbReference type="EMBL" id="QJKD01000001">
    <property type="protein sequence ID" value="PXX57097.1"/>
    <property type="molecule type" value="Genomic_DNA"/>
</dbReference>
<comment type="caution">
    <text evidence="7">The sequence shown here is derived from an EMBL/GenBank/DDBJ whole genome shotgun (WGS) entry which is preliminary data.</text>
</comment>
<feature type="domain" description="4Fe-4S ferredoxin-type" evidence="6">
    <location>
        <begin position="4"/>
        <end position="33"/>
    </location>
</feature>
<dbReference type="PROSITE" id="PS51379">
    <property type="entry name" value="4FE4S_FER_2"/>
    <property type="match status" value="2"/>
</dbReference>
<name>A0A2V3YFM9_9FIRM</name>
<evidence type="ECO:0000256" key="3">
    <source>
        <dbReference type="ARBA" id="ARBA00023002"/>
    </source>
</evidence>
<evidence type="ECO:0000256" key="4">
    <source>
        <dbReference type="ARBA" id="ARBA00023004"/>
    </source>
</evidence>
<keyword evidence="5" id="KW-0411">Iron-sulfur</keyword>
<keyword evidence="8" id="KW-1185">Reference proteome</keyword>
<dbReference type="Pfam" id="PF13237">
    <property type="entry name" value="Fer4_10"/>
    <property type="match status" value="1"/>
</dbReference>
<dbReference type="InterPro" id="IPR017896">
    <property type="entry name" value="4Fe4S_Fe-S-bd"/>
</dbReference>
<dbReference type="Gene3D" id="3.30.70.20">
    <property type="match status" value="1"/>
</dbReference>
<dbReference type="PANTHER" id="PTHR43673">
    <property type="entry name" value="NAD(P)H NITROREDUCTASE YDGI-RELATED"/>
    <property type="match status" value="1"/>
</dbReference>
<evidence type="ECO:0000256" key="5">
    <source>
        <dbReference type="ARBA" id="ARBA00023014"/>
    </source>
</evidence>
<dbReference type="Pfam" id="PF00881">
    <property type="entry name" value="Nitroreductase"/>
    <property type="match status" value="1"/>
</dbReference>
<dbReference type="Proteomes" id="UP000248057">
    <property type="component" value="Unassembled WGS sequence"/>
</dbReference>
<evidence type="ECO:0000256" key="1">
    <source>
        <dbReference type="ARBA" id="ARBA00007118"/>
    </source>
</evidence>
<proteinExistence type="inferred from homology"/>
<dbReference type="GeneID" id="86059750"/>
<keyword evidence="2" id="KW-0479">Metal-binding</keyword>
<evidence type="ECO:0000256" key="2">
    <source>
        <dbReference type="ARBA" id="ARBA00022723"/>
    </source>
</evidence>
<dbReference type="InterPro" id="IPR029479">
    <property type="entry name" value="Nitroreductase"/>
</dbReference>
<dbReference type="GO" id="GO:0051536">
    <property type="term" value="F:iron-sulfur cluster binding"/>
    <property type="evidence" value="ECO:0007669"/>
    <property type="project" value="UniProtKB-KW"/>
</dbReference>
<feature type="domain" description="4Fe-4S ferredoxin-type" evidence="6">
    <location>
        <begin position="34"/>
        <end position="62"/>
    </location>
</feature>
<dbReference type="AlphaFoldDB" id="A0A2V3YFM9"/>
<dbReference type="GO" id="GO:0046872">
    <property type="term" value="F:metal ion binding"/>
    <property type="evidence" value="ECO:0007669"/>
    <property type="project" value="UniProtKB-KW"/>
</dbReference>
<keyword evidence="4" id="KW-0408">Iron</keyword>
<dbReference type="InterPro" id="IPR017900">
    <property type="entry name" value="4Fe4S_Fe_S_CS"/>
</dbReference>
<dbReference type="PANTHER" id="PTHR43673:SF10">
    <property type="entry name" value="NADH DEHYDROGENASE_NAD(P)H NITROREDUCTASE XCC3605-RELATED"/>
    <property type="match status" value="1"/>
</dbReference>
<dbReference type="SUPFAM" id="SSF55469">
    <property type="entry name" value="FMN-dependent nitroreductase-like"/>
    <property type="match status" value="1"/>
</dbReference>
<sequence length="257" mass="28796">MEEHQVSIDSAKCVGCGVCAKVCAAHNITINHKKAKTLSNHCLMCGQCSAVCPKEAISITNYPVEQIEKKEESRLNPDDVLNVIRFRRTIRQFKQKEIPSEVISQILEAGRLTHTAKNMQDVSFIVLDREKNRIEQMAVSLFQKLKPWADLFSPMARNNKIDDNFFFFNAPVVIVILAKDKTNGILAAQNMEFVAEANGLGVLFSGFFTMAVNASCKIKRALNIPKGKRAAMTLVMGYPAVKFLRSAPREKLDVSYR</sequence>
<keyword evidence="3" id="KW-0560">Oxidoreductase</keyword>
<evidence type="ECO:0000313" key="8">
    <source>
        <dbReference type="Proteomes" id="UP000248057"/>
    </source>
</evidence>
<evidence type="ECO:0000259" key="6">
    <source>
        <dbReference type="PROSITE" id="PS51379"/>
    </source>
</evidence>
<dbReference type="PROSITE" id="PS00198">
    <property type="entry name" value="4FE4S_FER_1"/>
    <property type="match status" value="1"/>
</dbReference>